<dbReference type="Pfam" id="PF13174">
    <property type="entry name" value="TPR_6"/>
    <property type="match status" value="1"/>
</dbReference>
<dbReference type="Proteomes" id="UP001476950">
    <property type="component" value="Unassembled WGS sequence"/>
</dbReference>
<evidence type="ECO:0000256" key="1">
    <source>
        <dbReference type="ARBA" id="ARBA00007734"/>
    </source>
</evidence>
<organism evidence="4 5">
    <name type="scientific">Stenomitos frigidus AS-A4</name>
    <dbReference type="NCBI Taxonomy" id="2933935"/>
    <lineage>
        <taxon>Bacteria</taxon>
        <taxon>Bacillati</taxon>
        <taxon>Cyanobacteriota</taxon>
        <taxon>Cyanophyceae</taxon>
        <taxon>Leptolyngbyales</taxon>
        <taxon>Leptolyngbyaceae</taxon>
        <taxon>Stenomitos</taxon>
    </lineage>
</organism>
<evidence type="ECO:0000256" key="2">
    <source>
        <dbReference type="ARBA" id="ARBA00022729"/>
    </source>
</evidence>
<dbReference type="PANTHER" id="PTHR37423:SF5">
    <property type="entry name" value="SOLUBLE LYTIC MUREIN TRANSGLYCOSYLASE"/>
    <property type="match status" value="1"/>
</dbReference>
<dbReference type="SUPFAM" id="SSF48435">
    <property type="entry name" value="Bacterial muramidases"/>
    <property type="match status" value="1"/>
</dbReference>
<sequence length="727" mass="81198">MLKRRKIQILLGTAGLVALIVGATVPVLKWRGQQEQPWSIAGSPGGGNTSKKQVTAFKALPPAQRTKALEAIVKDKESPERSRARYLLAAELIEQGQGKKALESLKDLEDSYPLLGAYVLRQRAQAYEAIGDQANVQATQQQLVKDYPKSPVTAEALVALERNNPRYGDQAIAQFPSHPSTIALVQQRLKENPKQPQLLLLIAKHALYAQNYLTVLDTLTKQYATQLKPEDWEAIAFGYWEKQLYGKAGAAYTQAPYTPLNAYRIGRGFQLGEKGGAIQAYQRVVQDFPTADESALALLRLAKLSDSGRAIAYLDQVVQRFPAKAGEALLEKAKLLEQQNSLKYAVQVRQILLTRYAKSDAAAELRWSLAQERGAANDAQSAYVWASSVLLHNPTSEQAPEAAYWSGKWAEQLGKQQEAKAAYQQALSKYPHSYYAWRSASRLGWEVGDFNSVRQINPEVVRPAARPDLPVGSATLKELFQLGQDHDAWKLWQVEFSNPKQPTVAEQFTDGVMRLGVGDYLDGIFMVSFLSERDKPEEKSQYQALKQQASYWQALYPFPFLEPIETWSQERQLNPLLVTALIRQESRFMPGIRSGVGATGLMQVMPDTGAWIAKQIKLKEYKLNDPDDNIKLGTWYLDYTHQEYSGNSMLAIASYNAGPGAVGGWVAKAGQQDPDVFVENIPYNETKGYVKSVFENYWNYLRLYNPDVAQKVAQVSKEQPDGITPES</sequence>
<dbReference type="PROSITE" id="PS00922">
    <property type="entry name" value="TRANSGLYCOSYLASE"/>
    <property type="match status" value="1"/>
</dbReference>
<dbReference type="SUPFAM" id="SSF53955">
    <property type="entry name" value="Lysozyme-like"/>
    <property type="match status" value="1"/>
</dbReference>
<name>A0ABV0KTQ9_9CYAN</name>
<keyword evidence="5" id="KW-1185">Reference proteome</keyword>
<accession>A0ABV0KTQ9</accession>
<dbReference type="InterPro" id="IPR023346">
    <property type="entry name" value="Lysozyme-like_dom_sf"/>
</dbReference>
<proteinExistence type="inferred from homology"/>
<gene>
    <name evidence="4" type="ORF">NDI38_24855</name>
</gene>
<dbReference type="InterPro" id="IPR011990">
    <property type="entry name" value="TPR-like_helical_dom_sf"/>
</dbReference>
<dbReference type="InterPro" id="IPR000189">
    <property type="entry name" value="Transglyc_AS"/>
</dbReference>
<reference evidence="4 5" key="1">
    <citation type="submission" date="2022-04" db="EMBL/GenBank/DDBJ databases">
        <title>Positive selection, recombination, and allopatry shape intraspecific diversity of widespread and dominant cyanobacteria.</title>
        <authorList>
            <person name="Wei J."/>
            <person name="Shu W."/>
            <person name="Hu C."/>
        </authorList>
    </citation>
    <scope>NUCLEOTIDE SEQUENCE [LARGE SCALE GENOMIC DNA]</scope>
    <source>
        <strain evidence="4 5">AS-A4</strain>
    </source>
</reference>
<comment type="similarity">
    <text evidence="1">Belongs to the transglycosylase Slt family.</text>
</comment>
<dbReference type="PANTHER" id="PTHR37423">
    <property type="entry name" value="SOLUBLE LYTIC MUREIN TRANSGLYCOSYLASE-RELATED"/>
    <property type="match status" value="1"/>
</dbReference>
<dbReference type="CDD" id="cd13401">
    <property type="entry name" value="Slt70-like"/>
    <property type="match status" value="1"/>
</dbReference>
<evidence type="ECO:0000313" key="4">
    <source>
        <dbReference type="EMBL" id="MEP1061634.1"/>
    </source>
</evidence>
<protein>
    <submittedName>
        <fullName evidence="4">Transglycosylase SLT domain-containing protein</fullName>
    </submittedName>
</protein>
<keyword evidence="2" id="KW-0732">Signal</keyword>
<dbReference type="InterPro" id="IPR008258">
    <property type="entry name" value="Transglycosylase_SLT_dom_1"/>
</dbReference>
<dbReference type="RefSeq" id="WP_190446610.1">
    <property type="nucleotide sequence ID" value="NZ_JAMPLM010000039.1"/>
</dbReference>
<dbReference type="Pfam" id="PF01464">
    <property type="entry name" value="SLT"/>
    <property type="match status" value="1"/>
</dbReference>
<dbReference type="InterPro" id="IPR008939">
    <property type="entry name" value="Lytic_TGlycosylase_superhlx_U"/>
</dbReference>
<evidence type="ECO:0000313" key="5">
    <source>
        <dbReference type="Proteomes" id="UP001476950"/>
    </source>
</evidence>
<dbReference type="InterPro" id="IPR019734">
    <property type="entry name" value="TPR_rpt"/>
</dbReference>
<dbReference type="Gene3D" id="1.25.40.10">
    <property type="entry name" value="Tetratricopeptide repeat domain"/>
    <property type="match status" value="2"/>
</dbReference>
<comment type="caution">
    <text evidence="4">The sequence shown here is derived from an EMBL/GenBank/DDBJ whole genome shotgun (WGS) entry which is preliminary data.</text>
</comment>
<feature type="domain" description="Transglycosylase SLT" evidence="3">
    <location>
        <begin position="563"/>
        <end position="675"/>
    </location>
</feature>
<dbReference type="EMBL" id="JAMPLM010000039">
    <property type="protein sequence ID" value="MEP1061634.1"/>
    <property type="molecule type" value="Genomic_DNA"/>
</dbReference>
<evidence type="ECO:0000259" key="3">
    <source>
        <dbReference type="Pfam" id="PF01464"/>
    </source>
</evidence>
<dbReference type="Gene3D" id="1.10.530.10">
    <property type="match status" value="1"/>
</dbReference>